<protein>
    <submittedName>
        <fullName evidence="1">Uncharacterized protein</fullName>
    </submittedName>
</protein>
<dbReference type="AlphaFoldDB" id="A0A9X1PHY4"/>
<proteinExistence type="predicted"/>
<comment type="caution">
    <text evidence="1">The sequence shown here is derived from an EMBL/GenBank/DDBJ whole genome shotgun (WGS) entry which is preliminary data.</text>
</comment>
<gene>
    <name evidence="1" type="ORF">LXM24_26385</name>
</gene>
<dbReference type="RefSeq" id="WP_234616393.1">
    <property type="nucleotide sequence ID" value="NZ_CP098806.1"/>
</dbReference>
<reference evidence="1" key="1">
    <citation type="submission" date="2021-12" db="EMBL/GenBank/DDBJ databases">
        <title>Novel species in genus Dyadobacter.</title>
        <authorList>
            <person name="Ma C."/>
        </authorList>
    </citation>
    <scope>NUCLEOTIDE SEQUENCE</scope>
    <source>
        <strain evidence="1">CY399</strain>
    </source>
</reference>
<sequence length="73" mass="8419">MDKTIEGLKLFENVNDINVMNLPLPDQVRITPLLIHLERIGFVKNHYSNEDIRPIETGLTYPGIQARNKQFSV</sequence>
<evidence type="ECO:0000313" key="2">
    <source>
        <dbReference type="Proteomes" id="UP001139700"/>
    </source>
</evidence>
<keyword evidence="2" id="KW-1185">Reference proteome</keyword>
<name>A0A9X1PHY4_9BACT</name>
<dbReference type="Proteomes" id="UP001139700">
    <property type="component" value="Unassembled WGS sequence"/>
</dbReference>
<dbReference type="EMBL" id="JAJTTA010000008">
    <property type="protein sequence ID" value="MCF0043662.1"/>
    <property type="molecule type" value="Genomic_DNA"/>
</dbReference>
<organism evidence="1 2">
    <name type="scientific">Dyadobacter fanqingshengii</name>
    <dbReference type="NCBI Taxonomy" id="2906443"/>
    <lineage>
        <taxon>Bacteria</taxon>
        <taxon>Pseudomonadati</taxon>
        <taxon>Bacteroidota</taxon>
        <taxon>Cytophagia</taxon>
        <taxon>Cytophagales</taxon>
        <taxon>Spirosomataceae</taxon>
        <taxon>Dyadobacter</taxon>
    </lineage>
</organism>
<accession>A0A9X1PHY4</accession>
<evidence type="ECO:0000313" key="1">
    <source>
        <dbReference type="EMBL" id="MCF0043662.1"/>
    </source>
</evidence>